<dbReference type="SUPFAM" id="SSF103473">
    <property type="entry name" value="MFS general substrate transporter"/>
    <property type="match status" value="1"/>
</dbReference>
<feature type="transmembrane region" description="Helical" evidence="7">
    <location>
        <begin position="377"/>
        <end position="400"/>
    </location>
</feature>
<evidence type="ECO:0000256" key="1">
    <source>
        <dbReference type="ARBA" id="ARBA00004141"/>
    </source>
</evidence>
<protein>
    <submittedName>
        <fullName evidence="9">Aste57867_16323 protein</fullName>
    </submittedName>
</protein>
<feature type="transmembrane region" description="Helical" evidence="7">
    <location>
        <begin position="282"/>
        <end position="303"/>
    </location>
</feature>
<name>A0A485L8E5_9STRA</name>
<feature type="transmembrane region" description="Helical" evidence="7">
    <location>
        <begin position="166"/>
        <end position="183"/>
    </location>
</feature>
<feature type="transmembrane region" description="Helical" evidence="7">
    <location>
        <begin position="315"/>
        <end position="336"/>
    </location>
</feature>
<proteinExistence type="inferred from homology"/>
<evidence type="ECO:0000256" key="6">
    <source>
        <dbReference type="ARBA" id="ARBA00023136"/>
    </source>
</evidence>
<keyword evidence="6 7" id="KW-0472">Membrane</keyword>
<comment type="subcellular location">
    <subcellularLocation>
        <location evidence="1">Membrane</location>
        <topology evidence="1">Multi-pass membrane protein</topology>
    </subcellularLocation>
</comment>
<reference evidence="9 10" key="1">
    <citation type="submission" date="2019-03" db="EMBL/GenBank/DDBJ databases">
        <authorList>
            <person name="Gaulin E."/>
            <person name="Dumas B."/>
        </authorList>
    </citation>
    <scope>NUCLEOTIDE SEQUENCE [LARGE SCALE GENOMIC DNA]</scope>
    <source>
        <strain evidence="9">CBS 568.67</strain>
    </source>
</reference>
<dbReference type="AlphaFoldDB" id="A0A485L8E5"/>
<dbReference type="InterPro" id="IPR036259">
    <property type="entry name" value="MFS_trans_sf"/>
</dbReference>
<keyword evidence="10" id="KW-1185">Reference proteome</keyword>
<evidence type="ECO:0000256" key="3">
    <source>
        <dbReference type="ARBA" id="ARBA00022448"/>
    </source>
</evidence>
<sequence length="405" mass="43298">MPPSEITDEHVGLKAGATYSTFDLEQAPSAAETREAFVLFTVIGFSYLFSCFALLQPVDYWQLLFPTFNAEFEISWVYNGASVATLLVLLWSGAAPAYVCRIVGGFAVILVTMVALPASHFVLTSQPQHLGMVLGSTALVSVATATVDGTVLSLASLFPTGGMEHVQLGMGFALLVSALYRVATKALFDSASVVPATMLFFGIAVLTVASGLVATFRLLRLPTAQRCIHHASKSQVIDFGILRKIWRHEALVSLAFGTTYVVYPGVVTTIPSYNVPALNASGWWPLLLMTLFAASEASGRVCVRRRLGFTHATVWKLVFPRLLLIPLLVCAANGIYLTHDAISIALVMVLGFSNGYVGTLCVIVVNDAVDPHEQSVTGMFASLCINLGIFSGATVSLVGARLLGR</sequence>
<feature type="transmembrane region" description="Helical" evidence="7">
    <location>
        <begin position="195"/>
        <end position="216"/>
    </location>
</feature>
<reference evidence="8" key="2">
    <citation type="submission" date="2019-06" db="EMBL/GenBank/DDBJ databases">
        <title>Genomics analysis of Aphanomyces spp. identifies a new class of oomycete effector associated with host adaptation.</title>
        <authorList>
            <person name="Gaulin E."/>
        </authorList>
    </citation>
    <scope>NUCLEOTIDE SEQUENCE</scope>
    <source>
        <strain evidence="8">CBS 578.67</strain>
    </source>
</reference>
<feature type="transmembrane region" description="Helical" evidence="7">
    <location>
        <begin position="36"/>
        <end position="56"/>
    </location>
</feature>
<dbReference type="Pfam" id="PF01733">
    <property type="entry name" value="Nucleoside_tran"/>
    <property type="match status" value="1"/>
</dbReference>
<accession>A0A485L8E5</accession>
<evidence type="ECO:0000256" key="7">
    <source>
        <dbReference type="SAM" id="Phobius"/>
    </source>
</evidence>
<feature type="transmembrane region" description="Helical" evidence="7">
    <location>
        <begin position="76"/>
        <end position="95"/>
    </location>
</feature>
<dbReference type="PANTHER" id="PTHR10332">
    <property type="entry name" value="EQUILIBRATIVE NUCLEOSIDE TRANSPORTER"/>
    <property type="match status" value="1"/>
</dbReference>
<dbReference type="EMBL" id="VJMH01005865">
    <property type="protein sequence ID" value="KAF0692620.1"/>
    <property type="molecule type" value="Genomic_DNA"/>
</dbReference>
<keyword evidence="5 7" id="KW-1133">Transmembrane helix</keyword>
<feature type="transmembrane region" description="Helical" evidence="7">
    <location>
        <begin position="129"/>
        <end position="154"/>
    </location>
</feature>
<organism evidence="9 10">
    <name type="scientific">Aphanomyces stellatus</name>
    <dbReference type="NCBI Taxonomy" id="120398"/>
    <lineage>
        <taxon>Eukaryota</taxon>
        <taxon>Sar</taxon>
        <taxon>Stramenopiles</taxon>
        <taxon>Oomycota</taxon>
        <taxon>Saprolegniomycetes</taxon>
        <taxon>Saprolegniales</taxon>
        <taxon>Verrucalvaceae</taxon>
        <taxon>Aphanomyces</taxon>
    </lineage>
</organism>
<dbReference type="GO" id="GO:0005337">
    <property type="term" value="F:nucleoside transmembrane transporter activity"/>
    <property type="evidence" value="ECO:0007669"/>
    <property type="project" value="InterPro"/>
</dbReference>
<keyword evidence="3" id="KW-0813">Transport</keyword>
<feature type="transmembrane region" description="Helical" evidence="7">
    <location>
        <begin position="342"/>
        <end position="365"/>
    </location>
</feature>
<feature type="transmembrane region" description="Helical" evidence="7">
    <location>
        <begin position="250"/>
        <end position="270"/>
    </location>
</feature>
<gene>
    <name evidence="9" type="primary">Aste57867_16323</name>
    <name evidence="8" type="ORF">As57867_016266</name>
    <name evidence="9" type="ORF">ASTE57867_16323</name>
</gene>
<dbReference type="GO" id="GO:0005886">
    <property type="term" value="C:plasma membrane"/>
    <property type="evidence" value="ECO:0007669"/>
    <property type="project" value="TreeGrafter"/>
</dbReference>
<evidence type="ECO:0000313" key="9">
    <source>
        <dbReference type="EMBL" id="VFT93099.1"/>
    </source>
</evidence>
<evidence type="ECO:0000256" key="5">
    <source>
        <dbReference type="ARBA" id="ARBA00022989"/>
    </source>
</evidence>
<evidence type="ECO:0000256" key="4">
    <source>
        <dbReference type="ARBA" id="ARBA00022692"/>
    </source>
</evidence>
<dbReference type="InterPro" id="IPR002259">
    <property type="entry name" value="Eqnu_transpt"/>
</dbReference>
<comment type="similarity">
    <text evidence="2">Belongs to the SLC29A/ENT transporter (TC 2.A.57) family.</text>
</comment>
<evidence type="ECO:0000256" key="2">
    <source>
        <dbReference type="ARBA" id="ARBA00007965"/>
    </source>
</evidence>
<evidence type="ECO:0000313" key="8">
    <source>
        <dbReference type="EMBL" id="KAF0692620.1"/>
    </source>
</evidence>
<keyword evidence="4 7" id="KW-0812">Transmembrane</keyword>
<dbReference type="PANTHER" id="PTHR10332:SF10">
    <property type="entry name" value="EQUILIBRATIVE NUCLEOSIDE TRANSPORTER 4"/>
    <property type="match status" value="1"/>
</dbReference>
<dbReference type="EMBL" id="CAADRA010005886">
    <property type="protein sequence ID" value="VFT93099.1"/>
    <property type="molecule type" value="Genomic_DNA"/>
</dbReference>
<evidence type="ECO:0000313" key="10">
    <source>
        <dbReference type="Proteomes" id="UP000332933"/>
    </source>
</evidence>
<dbReference type="OrthoDB" id="1856718at2759"/>
<feature type="transmembrane region" description="Helical" evidence="7">
    <location>
        <begin position="102"/>
        <end position="123"/>
    </location>
</feature>
<dbReference type="Proteomes" id="UP000332933">
    <property type="component" value="Unassembled WGS sequence"/>
</dbReference>